<dbReference type="PANTHER" id="PTHR43549:SF3">
    <property type="entry name" value="MULTIDRUG RESISTANCE PROTEIN YPNP-RELATED"/>
    <property type="match status" value="1"/>
</dbReference>
<keyword evidence="6 7" id="KW-0472">Membrane</keyword>
<evidence type="ECO:0000256" key="1">
    <source>
        <dbReference type="ARBA" id="ARBA00004429"/>
    </source>
</evidence>
<comment type="caution">
    <text evidence="8">The sequence shown here is derived from an EMBL/GenBank/DDBJ whole genome shotgun (WGS) entry which is preliminary data.</text>
</comment>
<dbReference type="GO" id="GO:0015297">
    <property type="term" value="F:antiporter activity"/>
    <property type="evidence" value="ECO:0007669"/>
    <property type="project" value="InterPro"/>
</dbReference>
<gene>
    <name evidence="8" type="ORF">H4O21_13340</name>
</gene>
<dbReference type="InterPro" id="IPR052031">
    <property type="entry name" value="Membrane_Transporter-Flippase"/>
</dbReference>
<keyword evidence="4 7" id="KW-0812">Transmembrane</keyword>
<feature type="transmembrane region" description="Helical" evidence="7">
    <location>
        <begin position="217"/>
        <end position="244"/>
    </location>
</feature>
<keyword evidence="2" id="KW-0813">Transport</keyword>
<evidence type="ECO:0000256" key="3">
    <source>
        <dbReference type="ARBA" id="ARBA00022475"/>
    </source>
</evidence>
<dbReference type="NCBIfam" id="TIGR00797">
    <property type="entry name" value="matE"/>
    <property type="match status" value="1"/>
</dbReference>
<comment type="subcellular location">
    <subcellularLocation>
        <location evidence="1">Cell inner membrane</location>
        <topology evidence="1">Multi-pass membrane protein</topology>
    </subcellularLocation>
</comment>
<feature type="transmembrane region" description="Helical" evidence="7">
    <location>
        <begin position="77"/>
        <end position="97"/>
    </location>
</feature>
<organism evidence="8 9">
    <name type="scientific">Oceanospirillum sediminis</name>
    <dbReference type="NCBI Taxonomy" id="2760088"/>
    <lineage>
        <taxon>Bacteria</taxon>
        <taxon>Pseudomonadati</taxon>
        <taxon>Pseudomonadota</taxon>
        <taxon>Gammaproteobacteria</taxon>
        <taxon>Oceanospirillales</taxon>
        <taxon>Oceanospirillaceae</taxon>
        <taxon>Oceanospirillum</taxon>
    </lineage>
</organism>
<feature type="transmembrane region" description="Helical" evidence="7">
    <location>
        <begin position="176"/>
        <end position="196"/>
    </location>
</feature>
<accession>A0A839IQR2</accession>
<feature type="transmembrane region" description="Helical" evidence="7">
    <location>
        <begin position="150"/>
        <end position="170"/>
    </location>
</feature>
<keyword evidence="9" id="KW-1185">Reference proteome</keyword>
<dbReference type="PIRSF" id="PIRSF006603">
    <property type="entry name" value="DinF"/>
    <property type="match status" value="1"/>
</dbReference>
<dbReference type="GO" id="GO:0005886">
    <property type="term" value="C:plasma membrane"/>
    <property type="evidence" value="ECO:0007669"/>
    <property type="project" value="UniProtKB-SubCell"/>
</dbReference>
<sequence length="436" mass="47119">MTWPMLIGILAIMSNQLVDSAFIGQLGALPLAAVGFSIPVYQLIIGIQVGLGIATTTVISMAMGAGKADYAKQLGSLVLSTGFILILLLCLALWFHQETLLFYMGANEELYPLVRDYWIPWLLSAWLGAILYFGYSIFRANGETFLPGMVMVITSVLNMILDPLFIFTFGMGLPGAAWATVVAFIVGGIIIFRGIFARDLIAVPESIRVIFTGLRRLFSFMAPAMMSQFIPPISAMVATSIVAVYGDHAIAAWGLGTRIEFFSIIVVLALTMAMPPMIGRLRGSKEIEKIHQLVLMATGFVLIWQLILAALVATGSSLISNLLTSDETIASLLESYLWLVPVSYAALGVCMLMVSACSAMGMPNLALGISALRLLACYLPLLWIGSELSGLNGLFVGAMAGNMMAGIVSWWMYKRHYLRLKAETGASPDQVACNPD</sequence>
<evidence type="ECO:0000256" key="5">
    <source>
        <dbReference type="ARBA" id="ARBA00022989"/>
    </source>
</evidence>
<dbReference type="PANTHER" id="PTHR43549">
    <property type="entry name" value="MULTIDRUG RESISTANCE PROTEIN YPNP-RELATED"/>
    <property type="match status" value="1"/>
</dbReference>
<feature type="transmembrane region" description="Helical" evidence="7">
    <location>
        <begin position="44"/>
        <end position="65"/>
    </location>
</feature>
<dbReference type="InterPro" id="IPR002528">
    <property type="entry name" value="MATE_fam"/>
</dbReference>
<dbReference type="GO" id="GO:0042910">
    <property type="term" value="F:xenobiotic transmembrane transporter activity"/>
    <property type="evidence" value="ECO:0007669"/>
    <property type="project" value="InterPro"/>
</dbReference>
<evidence type="ECO:0000256" key="6">
    <source>
        <dbReference type="ARBA" id="ARBA00023136"/>
    </source>
</evidence>
<dbReference type="AlphaFoldDB" id="A0A839IQR2"/>
<feature type="transmembrane region" description="Helical" evidence="7">
    <location>
        <begin position="293"/>
        <end position="315"/>
    </location>
</feature>
<evidence type="ECO:0000256" key="7">
    <source>
        <dbReference type="SAM" id="Phobius"/>
    </source>
</evidence>
<feature type="transmembrane region" description="Helical" evidence="7">
    <location>
        <begin position="391"/>
        <end position="413"/>
    </location>
</feature>
<dbReference type="InterPro" id="IPR048279">
    <property type="entry name" value="MdtK-like"/>
</dbReference>
<name>A0A839IQR2_9GAMM</name>
<evidence type="ECO:0000256" key="2">
    <source>
        <dbReference type="ARBA" id="ARBA00022448"/>
    </source>
</evidence>
<keyword evidence="5 7" id="KW-1133">Transmembrane helix</keyword>
<feature type="transmembrane region" description="Helical" evidence="7">
    <location>
        <begin position="117"/>
        <end position="138"/>
    </location>
</feature>
<feature type="transmembrane region" description="Helical" evidence="7">
    <location>
        <begin position="250"/>
        <end position="272"/>
    </location>
</feature>
<dbReference type="Pfam" id="PF01554">
    <property type="entry name" value="MatE"/>
    <property type="match status" value="2"/>
</dbReference>
<feature type="transmembrane region" description="Helical" evidence="7">
    <location>
        <begin position="335"/>
        <end position="354"/>
    </location>
</feature>
<proteinExistence type="predicted"/>
<dbReference type="Proteomes" id="UP000565262">
    <property type="component" value="Unassembled WGS sequence"/>
</dbReference>
<evidence type="ECO:0000313" key="8">
    <source>
        <dbReference type="EMBL" id="MBB1487595.1"/>
    </source>
</evidence>
<keyword evidence="3" id="KW-1003">Cell membrane</keyword>
<dbReference type="EMBL" id="JACJFM010000016">
    <property type="protein sequence ID" value="MBB1487595.1"/>
    <property type="molecule type" value="Genomic_DNA"/>
</dbReference>
<feature type="transmembrane region" description="Helical" evidence="7">
    <location>
        <begin position="366"/>
        <end position="385"/>
    </location>
</feature>
<protein>
    <submittedName>
        <fullName evidence="8">MATE family efflux transporter</fullName>
    </submittedName>
</protein>
<evidence type="ECO:0000256" key="4">
    <source>
        <dbReference type="ARBA" id="ARBA00022692"/>
    </source>
</evidence>
<evidence type="ECO:0000313" key="9">
    <source>
        <dbReference type="Proteomes" id="UP000565262"/>
    </source>
</evidence>
<reference evidence="8 9" key="1">
    <citation type="submission" date="2020-08" db="EMBL/GenBank/DDBJ databases">
        <title>Oceanospirillum sp. nov. isolated from marine sediment.</title>
        <authorList>
            <person name="Ji X."/>
        </authorList>
    </citation>
    <scope>NUCLEOTIDE SEQUENCE [LARGE SCALE GENOMIC DNA]</scope>
    <source>
        <strain evidence="8 9">D5</strain>
    </source>
</reference>